<feature type="region of interest" description="Disordered" evidence="1">
    <location>
        <begin position="1"/>
        <end position="23"/>
    </location>
</feature>
<dbReference type="Proteomes" id="UP000677413">
    <property type="component" value="Unassembled WGS sequence"/>
</dbReference>
<gene>
    <name evidence="2" type="ORF">J8N05_25520</name>
</gene>
<evidence type="ECO:0000313" key="2">
    <source>
        <dbReference type="EMBL" id="MBQ0851530.1"/>
    </source>
</evidence>
<sequence length="145" mass="15071">MTPTPRRRAVPRASDGAPLTLLRPVPRTSASAPLGAGGSEVLRLITVQRVPVCLTVHANGRRRYGYWQSAAAGSGFGGSYVALPTDECDALHEAGRLVLGDPVIDPSKTTYPVRPAARPAVRSVVRAPVSAATAVGVPRRAALTA</sequence>
<reference evidence="2 3" key="1">
    <citation type="submission" date="2021-04" db="EMBL/GenBank/DDBJ databases">
        <authorList>
            <person name="Tang X."/>
            <person name="Zhou X."/>
            <person name="Chen X."/>
            <person name="Cernava T."/>
            <person name="Zhang C."/>
        </authorList>
    </citation>
    <scope>NUCLEOTIDE SEQUENCE [LARGE SCALE GENOMIC DNA]</scope>
    <source>
        <strain evidence="2 3">BH-SS-21</strain>
    </source>
</reference>
<name>A0A941B5K3_9ACTN</name>
<keyword evidence="3" id="KW-1185">Reference proteome</keyword>
<proteinExistence type="predicted"/>
<dbReference type="EMBL" id="JAGPYQ010000001">
    <property type="protein sequence ID" value="MBQ0851530.1"/>
    <property type="molecule type" value="Genomic_DNA"/>
</dbReference>
<evidence type="ECO:0000256" key="1">
    <source>
        <dbReference type="SAM" id="MobiDB-lite"/>
    </source>
</evidence>
<feature type="compositionally biased region" description="Basic residues" evidence="1">
    <location>
        <begin position="1"/>
        <end position="10"/>
    </location>
</feature>
<protein>
    <submittedName>
        <fullName evidence="2">Cell envelope biogenesis protein OmpA</fullName>
    </submittedName>
</protein>
<dbReference type="RefSeq" id="WP_210886407.1">
    <property type="nucleotide sequence ID" value="NZ_JAGPYQ010000001.1"/>
</dbReference>
<dbReference type="AlphaFoldDB" id="A0A941B5K3"/>
<accession>A0A941B5K3</accession>
<evidence type="ECO:0000313" key="3">
    <source>
        <dbReference type="Proteomes" id="UP000677413"/>
    </source>
</evidence>
<comment type="caution">
    <text evidence="2">The sequence shown here is derived from an EMBL/GenBank/DDBJ whole genome shotgun (WGS) entry which is preliminary data.</text>
</comment>
<organism evidence="2 3">
    <name type="scientific">Streptomyces liliiviolaceus</name>
    <dbReference type="NCBI Taxonomy" id="2823109"/>
    <lineage>
        <taxon>Bacteria</taxon>
        <taxon>Bacillati</taxon>
        <taxon>Actinomycetota</taxon>
        <taxon>Actinomycetes</taxon>
        <taxon>Kitasatosporales</taxon>
        <taxon>Streptomycetaceae</taxon>
        <taxon>Streptomyces</taxon>
    </lineage>
</organism>